<proteinExistence type="inferred from homology"/>
<dbReference type="SUPFAM" id="SSF52540">
    <property type="entry name" value="P-loop containing nucleoside triphosphate hydrolases"/>
    <property type="match status" value="1"/>
</dbReference>
<dbReference type="InterPro" id="IPR000194">
    <property type="entry name" value="ATPase_F1/V1/A1_a/bsu_nucl-bd"/>
</dbReference>
<accession>A0A9D1NNN0</accession>
<evidence type="ECO:0000256" key="4">
    <source>
        <dbReference type="ARBA" id="ARBA00022806"/>
    </source>
</evidence>
<dbReference type="Gene3D" id="2.40.50.140">
    <property type="entry name" value="Nucleic acid-binding proteins"/>
    <property type="match status" value="1"/>
</dbReference>
<dbReference type="EC" id="3.6.4.-" evidence="9 10"/>
<comment type="caution">
    <text evidence="14">The sequence shown here is derived from an EMBL/GenBank/DDBJ whole genome shotgun (WGS) entry which is preliminary data.</text>
</comment>
<dbReference type="EMBL" id="DVOR01000250">
    <property type="protein sequence ID" value="HIV10039.1"/>
    <property type="molecule type" value="Genomic_DNA"/>
</dbReference>
<reference evidence="14" key="2">
    <citation type="journal article" date="2021" name="PeerJ">
        <title>Extensive microbial diversity within the chicken gut microbiome revealed by metagenomics and culture.</title>
        <authorList>
            <person name="Gilroy R."/>
            <person name="Ravi A."/>
            <person name="Getino M."/>
            <person name="Pursley I."/>
            <person name="Horton D.L."/>
            <person name="Alikhan N.F."/>
            <person name="Baker D."/>
            <person name="Gharbi K."/>
            <person name="Hall N."/>
            <person name="Watson M."/>
            <person name="Adriaenssens E.M."/>
            <person name="Foster-Nyarko E."/>
            <person name="Jarju S."/>
            <person name="Secka A."/>
            <person name="Antonio M."/>
            <person name="Oren A."/>
            <person name="Chaudhuri R.R."/>
            <person name="La Ragione R."/>
            <person name="Hildebrand F."/>
            <person name="Pallen M.J."/>
        </authorList>
    </citation>
    <scope>NUCLEOTIDE SEQUENCE</scope>
    <source>
        <strain evidence="14">35461</strain>
    </source>
</reference>
<dbReference type="SMART" id="SM00357">
    <property type="entry name" value="CSP"/>
    <property type="match status" value="1"/>
</dbReference>
<evidence type="ECO:0000256" key="1">
    <source>
        <dbReference type="ARBA" id="ARBA00022472"/>
    </source>
</evidence>
<dbReference type="GO" id="GO:0005524">
    <property type="term" value="F:ATP binding"/>
    <property type="evidence" value="ECO:0007669"/>
    <property type="project" value="UniProtKB-UniRule"/>
</dbReference>
<evidence type="ECO:0000313" key="15">
    <source>
        <dbReference type="Proteomes" id="UP000886845"/>
    </source>
</evidence>
<dbReference type="SMART" id="SM00382">
    <property type="entry name" value="AAA"/>
    <property type="match status" value="1"/>
</dbReference>
<comment type="subunit">
    <text evidence="9">Homohexamer. The homohexamer assembles into an open ring structure.</text>
</comment>
<dbReference type="GO" id="GO:0005829">
    <property type="term" value="C:cytosol"/>
    <property type="evidence" value="ECO:0007669"/>
    <property type="project" value="UniProtKB-ARBA"/>
</dbReference>
<dbReference type="InterPro" id="IPR004665">
    <property type="entry name" value="Term_rho"/>
</dbReference>
<keyword evidence="1 9" id="KW-0806">Transcription termination</keyword>
<keyword evidence="4 9" id="KW-0347">Helicase</keyword>
<dbReference type="InterPro" id="IPR011129">
    <property type="entry name" value="CSD"/>
</dbReference>
<dbReference type="Gene3D" id="3.40.50.300">
    <property type="entry name" value="P-loop containing nucleotide triphosphate hydrolases"/>
    <property type="match status" value="1"/>
</dbReference>
<feature type="domain" description="Rho RNA-BD" evidence="13">
    <location>
        <begin position="90"/>
        <end position="164"/>
    </location>
</feature>
<dbReference type="InterPro" id="IPR027417">
    <property type="entry name" value="P-loop_NTPase"/>
</dbReference>
<keyword evidence="3 9" id="KW-0378">Hydrolase</keyword>
<feature type="binding site" evidence="9">
    <location>
        <position position="250"/>
    </location>
    <ligand>
        <name>ATP</name>
        <dbReference type="ChEBI" id="CHEBI:30616"/>
    </ligand>
</feature>
<dbReference type="PANTHER" id="PTHR46425:SF1">
    <property type="entry name" value="TRANSCRIPTION TERMINATION FACTOR RHO"/>
    <property type="match status" value="1"/>
</dbReference>
<evidence type="ECO:0000256" key="2">
    <source>
        <dbReference type="ARBA" id="ARBA00022741"/>
    </source>
</evidence>
<dbReference type="PANTHER" id="PTHR46425">
    <property type="entry name" value="TRANSCRIPTION TERMINATION FACTOR RHO"/>
    <property type="match status" value="1"/>
</dbReference>
<evidence type="ECO:0000313" key="14">
    <source>
        <dbReference type="EMBL" id="HIV10039.1"/>
    </source>
</evidence>
<evidence type="ECO:0000256" key="9">
    <source>
        <dbReference type="HAMAP-Rule" id="MF_01884"/>
    </source>
</evidence>
<dbReference type="NCBIfam" id="NF006886">
    <property type="entry name" value="PRK09376.1"/>
    <property type="match status" value="1"/>
</dbReference>
<dbReference type="GO" id="GO:0004386">
    <property type="term" value="F:helicase activity"/>
    <property type="evidence" value="ECO:0007669"/>
    <property type="project" value="UniProtKB-UniRule"/>
</dbReference>
<dbReference type="Proteomes" id="UP000886845">
    <property type="component" value="Unassembled WGS sequence"/>
</dbReference>
<dbReference type="PROSITE" id="PS51856">
    <property type="entry name" value="RHO_RNA_BD"/>
    <property type="match status" value="1"/>
</dbReference>
<feature type="binding site" evidence="9">
    <location>
        <begin position="219"/>
        <end position="224"/>
    </location>
    <ligand>
        <name>ATP</name>
        <dbReference type="ChEBI" id="CHEBI:30616"/>
    </ligand>
</feature>
<evidence type="ECO:0000256" key="12">
    <source>
        <dbReference type="SAM" id="MobiDB-lite"/>
    </source>
</evidence>
<feature type="compositionally biased region" description="Pro residues" evidence="12">
    <location>
        <begin position="28"/>
        <end position="41"/>
    </location>
</feature>
<dbReference type="InterPro" id="IPR011113">
    <property type="entry name" value="Rho_RNA-bd"/>
</dbReference>
<dbReference type="Pfam" id="PF07497">
    <property type="entry name" value="Rho_RNA_bind"/>
    <property type="match status" value="1"/>
</dbReference>
<feature type="region of interest" description="Disordered" evidence="12">
    <location>
        <begin position="1"/>
        <end position="41"/>
    </location>
</feature>
<comment type="function">
    <text evidence="9">Facilitates transcription termination by a mechanism that involves Rho binding to the nascent RNA, activation of Rho's RNA-dependent ATPase activity, and release of the mRNA from the DNA template.</text>
</comment>
<evidence type="ECO:0000256" key="3">
    <source>
        <dbReference type="ARBA" id="ARBA00022801"/>
    </source>
</evidence>
<evidence type="ECO:0000259" key="13">
    <source>
        <dbReference type="PROSITE" id="PS51856"/>
    </source>
</evidence>
<dbReference type="HAMAP" id="MF_01884">
    <property type="entry name" value="Rho"/>
    <property type="match status" value="1"/>
</dbReference>
<dbReference type="GO" id="GO:0003723">
    <property type="term" value="F:RNA binding"/>
    <property type="evidence" value="ECO:0007669"/>
    <property type="project" value="UniProtKB-UniRule"/>
</dbReference>
<keyword evidence="7 9" id="KW-0805">Transcription regulation</keyword>
<keyword evidence="5 9" id="KW-0067">ATP-binding</keyword>
<dbReference type="SUPFAM" id="SSF50249">
    <property type="entry name" value="Nucleic acid-binding proteins"/>
    <property type="match status" value="1"/>
</dbReference>
<dbReference type="GO" id="GO:0008186">
    <property type="term" value="F:ATP-dependent activity, acting on RNA"/>
    <property type="evidence" value="ECO:0007669"/>
    <property type="project" value="UniProtKB-UniRule"/>
</dbReference>
<evidence type="ECO:0000256" key="11">
    <source>
        <dbReference type="PROSITE-ProRule" id="PRU01203"/>
    </source>
</evidence>
<comment type="similarity">
    <text evidence="9 11">Belongs to the Rho family.</text>
</comment>
<feature type="binding site" evidence="9">
    <location>
        <begin position="207"/>
        <end position="212"/>
    </location>
    <ligand>
        <name>ATP</name>
        <dbReference type="ChEBI" id="CHEBI:30616"/>
    </ligand>
</feature>
<reference evidence="14" key="1">
    <citation type="submission" date="2020-10" db="EMBL/GenBank/DDBJ databases">
        <authorList>
            <person name="Gilroy R."/>
        </authorList>
    </citation>
    <scope>NUCLEOTIDE SEQUENCE</scope>
    <source>
        <strain evidence="14">35461</strain>
    </source>
</reference>
<organism evidence="14 15">
    <name type="scientific">Candidatus Spyradenecus faecavium</name>
    <dbReference type="NCBI Taxonomy" id="2840947"/>
    <lineage>
        <taxon>Bacteria</taxon>
        <taxon>Pseudomonadati</taxon>
        <taxon>Lentisphaerota</taxon>
        <taxon>Lentisphaeria</taxon>
        <taxon>Lentisphaerales</taxon>
        <taxon>Lentisphaeraceae</taxon>
        <taxon>Lentisphaeraceae incertae sedis</taxon>
        <taxon>Candidatus Spyradenecus</taxon>
    </lineage>
</organism>
<dbReference type="AlphaFoldDB" id="A0A9D1NNN0"/>
<evidence type="ECO:0000256" key="8">
    <source>
        <dbReference type="ARBA" id="ARBA00023163"/>
    </source>
</evidence>
<dbReference type="InterPro" id="IPR012340">
    <property type="entry name" value="NA-bd_OB-fold"/>
</dbReference>
<keyword evidence="6 9" id="KW-0694">RNA-binding</keyword>
<evidence type="ECO:0000256" key="10">
    <source>
        <dbReference type="NCBIfam" id="TIGR00767"/>
    </source>
</evidence>
<dbReference type="InterPro" id="IPR041703">
    <property type="entry name" value="Rho_factor_ATP-bd"/>
</dbReference>
<keyword evidence="8 9" id="KW-0804">Transcription</keyword>
<dbReference type="GO" id="GO:0006353">
    <property type="term" value="P:DNA-templated transcription termination"/>
    <property type="evidence" value="ECO:0007669"/>
    <property type="project" value="UniProtKB-UniRule"/>
</dbReference>
<dbReference type="GO" id="GO:0016787">
    <property type="term" value="F:hydrolase activity"/>
    <property type="evidence" value="ECO:0007669"/>
    <property type="project" value="UniProtKB-KW"/>
</dbReference>
<dbReference type="CDD" id="cd01128">
    <property type="entry name" value="rho_factor_C"/>
    <property type="match status" value="1"/>
</dbReference>
<evidence type="ECO:0000256" key="6">
    <source>
        <dbReference type="ARBA" id="ARBA00022884"/>
    </source>
</evidence>
<sequence>MPQEGRRWQNRKNKWERRNQNRQQQQQPQPPPPDALPPDTPPLYLKELEGAPFEQLIALLPQDQAEDAINMRRHEVIMAIIRSWLRRRGTVIATGCIEVLNDCGFLRSAANDYIQCPEDVYVSQQQIRRHGLRSGDLVEGPLREPRDRDRFFPLANVSLVNGLPVEQAKRIAHFEYLTPIFPDRRILLETSKTELATRVMDLVTPVGFGQRGLIVAPPRTGKTVLLQKIANAISANYPDVELMILLIDERPEEVTDMQRNTKAQVYASTFDEEPQRHCAVSEMVIEVAKRKVESGKDVVILLDSITRLARAYNTAAPHSGKILSGGLDANAMHKPKRFFGAARNIENGGSLTILATALIETGSKMDDVIFEEFKGTGNMELRLDRTLSDRRIFPAINIEQSGTRREDLLLHPDELARVWALRKALTPVGPSEAMDVLLKRMRLTGSNAEFLMSIKEN</sequence>
<dbReference type="Pfam" id="PF00006">
    <property type="entry name" value="ATP-synt_ab"/>
    <property type="match status" value="1"/>
</dbReference>
<gene>
    <name evidence="9 14" type="primary">rho</name>
    <name evidence="14" type="ORF">IAC79_08000</name>
</gene>
<protein>
    <recommendedName>
        <fullName evidence="9 10">Transcription termination factor Rho</fullName>
        <ecNumber evidence="9 10">3.6.4.-</ecNumber>
    </recommendedName>
    <alternativeName>
        <fullName evidence="9">ATP-dependent helicase Rho</fullName>
    </alternativeName>
</protein>
<evidence type="ECO:0000256" key="7">
    <source>
        <dbReference type="ARBA" id="ARBA00023015"/>
    </source>
</evidence>
<dbReference type="InterPro" id="IPR003593">
    <property type="entry name" value="AAA+_ATPase"/>
</dbReference>
<comment type="caution">
    <text evidence="9">Lacks conserved residue(s) required for the propagation of feature annotation.</text>
</comment>
<evidence type="ECO:0000256" key="5">
    <source>
        <dbReference type="ARBA" id="ARBA00022840"/>
    </source>
</evidence>
<dbReference type="NCBIfam" id="TIGR00767">
    <property type="entry name" value="rho"/>
    <property type="match status" value="1"/>
</dbReference>
<name>A0A9D1NNN0_9BACT</name>
<keyword evidence="2 9" id="KW-0547">Nucleotide-binding</keyword>